<reference evidence="1 2" key="1">
    <citation type="journal article" date="2019" name="Nat. Ecol. Evol.">
        <title>Megaphylogeny resolves global patterns of mushroom evolution.</title>
        <authorList>
            <person name="Varga T."/>
            <person name="Krizsan K."/>
            <person name="Foldi C."/>
            <person name="Dima B."/>
            <person name="Sanchez-Garcia M."/>
            <person name="Sanchez-Ramirez S."/>
            <person name="Szollosi G.J."/>
            <person name="Szarkandi J.G."/>
            <person name="Papp V."/>
            <person name="Albert L."/>
            <person name="Andreopoulos W."/>
            <person name="Angelini C."/>
            <person name="Antonin V."/>
            <person name="Barry K.W."/>
            <person name="Bougher N.L."/>
            <person name="Buchanan P."/>
            <person name="Buyck B."/>
            <person name="Bense V."/>
            <person name="Catcheside P."/>
            <person name="Chovatia M."/>
            <person name="Cooper J."/>
            <person name="Damon W."/>
            <person name="Desjardin D."/>
            <person name="Finy P."/>
            <person name="Geml J."/>
            <person name="Haridas S."/>
            <person name="Hughes K."/>
            <person name="Justo A."/>
            <person name="Karasinski D."/>
            <person name="Kautmanova I."/>
            <person name="Kiss B."/>
            <person name="Kocsube S."/>
            <person name="Kotiranta H."/>
            <person name="LaButti K.M."/>
            <person name="Lechner B.E."/>
            <person name="Liimatainen K."/>
            <person name="Lipzen A."/>
            <person name="Lukacs Z."/>
            <person name="Mihaltcheva S."/>
            <person name="Morgado L.N."/>
            <person name="Niskanen T."/>
            <person name="Noordeloos M.E."/>
            <person name="Ohm R.A."/>
            <person name="Ortiz-Santana B."/>
            <person name="Ovrebo C."/>
            <person name="Racz N."/>
            <person name="Riley R."/>
            <person name="Savchenko A."/>
            <person name="Shiryaev A."/>
            <person name="Soop K."/>
            <person name="Spirin V."/>
            <person name="Szebenyi C."/>
            <person name="Tomsovsky M."/>
            <person name="Tulloss R.E."/>
            <person name="Uehling J."/>
            <person name="Grigoriev I.V."/>
            <person name="Vagvolgyi C."/>
            <person name="Papp T."/>
            <person name="Martin F.M."/>
            <person name="Miettinen O."/>
            <person name="Hibbett D.S."/>
            <person name="Nagy L.G."/>
        </authorList>
    </citation>
    <scope>NUCLEOTIDE SEQUENCE [LARGE SCALE GENOMIC DNA]</scope>
    <source>
        <strain evidence="1 2">CBS 962.96</strain>
    </source>
</reference>
<name>A0A4S8M273_DENBC</name>
<dbReference type="Proteomes" id="UP000297245">
    <property type="component" value="Unassembled WGS sequence"/>
</dbReference>
<dbReference type="EMBL" id="ML179192">
    <property type="protein sequence ID" value="THU95778.1"/>
    <property type="molecule type" value="Genomic_DNA"/>
</dbReference>
<accession>A0A4S8M273</accession>
<evidence type="ECO:0000313" key="1">
    <source>
        <dbReference type="EMBL" id="THU95778.1"/>
    </source>
</evidence>
<keyword evidence="2" id="KW-1185">Reference proteome</keyword>
<dbReference type="AlphaFoldDB" id="A0A4S8M273"/>
<sequence length="87" mass="9990">MGQHLTVFVLRRLSSWLHESWTLGITLTTRSMRNTPLILTDDGLMQTTRFYRLVLKSSHDGLDGILEAALAWRGRVVSEERWGTGYL</sequence>
<gene>
    <name evidence="1" type="ORF">K435DRAFT_114417</name>
</gene>
<organism evidence="1 2">
    <name type="scientific">Dendrothele bispora (strain CBS 962.96)</name>
    <dbReference type="NCBI Taxonomy" id="1314807"/>
    <lineage>
        <taxon>Eukaryota</taxon>
        <taxon>Fungi</taxon>
        <taxon>Dikarya</taxon>
        <taxon>Basidiomycota</taxon>
        <taxon>Agaricomycotina</taxon>
        <taxon>Agaricomycetes</taxon>
        <taxon>Agaricomycetidae</taxon>
        <taxon>Agaricales</taxon>
        <taxon>Agaricales incertae sedis</taxon>
        <taxon>Dendrothele</taxon>
    </lineage>
</organism>
<proteinExistence type="predicted"/>
<protein>
    <submittedName>
        <fullName evidence="1">Uncharacterized protein</fullName>
    </submittedName>
</protein>
<evidence type="ECO:0000313" key="2">
    <source>
        <dbReference type="Proteomes" id="UP000297245"/>
    </source>
</evidence>